<dbReference type="PANTHER" id="PTHR10138">
    <property type="entry name" value="TRYPTOPHAN 2,3-DIOXYGENASE"/>
    <property type="match status" value="1"/>
</dbReference>
<dbReference type="Proteomes" id="UP000761264">
    <property type="component" value="Unassembled WGS sequence"/>
</dbReference>
<dbReference type="GO" id="GO:0004833">
    <property type="term" value="F:L-tryptophan 2,3-dioxygenase activity"/>
    <property type="evidence" value="ECO:0007669"/>
    <property type="project" value="UniProtKB-UniRule"/>
</dbReference>
<reference evidence="2" key="1">
    <citation type="submission" date="2020-03" db="EMBL/GenBank/DDBJ databases">
        <title>Genome of Pelagibius litoralis DSM 21314T.</title>
        <authorList>
            <person name="Wang G."/>
        </authorList>
    </citation>
    <scope>NUCLEOTIDE SEQUENCE</scope>
    <source>
        <strain evidence="2">DSM 21314</strain>
    </source>
</reference>
<feature type="binding site" evidence="1">
    <location>
        <position position="311"/>
    </location>
    <ligand>
        <name>substrate</name>
    </ligand>
</feature>
<dbReference type="GO" id="GO:0019442">
    <property type="term" value="P:L-tryptophan catabolic process to acetyl-CoA"/>
    <property type="evidence" value="ECO:0007669"/>
    <property type="project" value="TreeGrafter"/>
</dbReference>
<dbReference type="Pfam" id="PF03301">
    <property type="entry name" value="Trp_dioxygenase"/>
    <property type="match status" value="1"/>
</dbReference>
<sequence length="366" mass="41465">MSEEKKPIYYADYLQLDRLLSAQAPESERLGRPAHDELLFIIVHQAYELWFKQILHELALVDGIFANANVDDRDIGRAVAALQRIERILKLVIGQLDVLETMTPQDFLEFRDLLFPSSGFQSLQFRLIEIGLGLRRGDRVTPDDKPYDSRLNETDRARVQAAEAVPSLSDRIEVWLGRTPFVEIGGYRFQESYRAAVTDMLARDAAILRDNPTIGAMEREAGLAGLEAAQERFEAIYDEARHAALVEQGAWRFSLGALQAALFVTLYRDEPVLQLPFRLLSLLMDIDETMTAWRYRHALMAQRMIGRKLGTGGSSGHDYLSEAAKRYRVFGDLFALSTFLIPRSALPPLPDELRRAMGYGYAAPKD</sequence>
<accession>A0A967C1N4</accession>
<keyword evidence="1" id="KW-0560">Oxidoreductase</keyword>
<keyword evidence="3" id="KW-1185">Reference proteome</keyword>
<comment type="cofactor">
    <cofactor evidence="1">
        <name>heme</name>
        <dbReference type="ChEBI" id="CHEBI:30413"/>
    </cofactor>
    <text evidence="1">Binds 1 heme group per subunit.</text>
</comment>
<comment type="catalytic activity">
    <reaction evidence="1">
        <text>L-tryptophan + O2 = N-formyl-L-kynurenine</text>
        <dbReference type="Rhea" id="RHEA:24536"/>
        <dbReference type="ChEBI" id="CHEBI:15379"/>
        <dbReference type="ChEBI" id="CHEBI:57912"/>
        <dbReference type="ChEBI" id="CHEBI:58629"/>
        <dbReference type="EC" id="1.13.11.11"/>
    </reaction>
</comment>
<dbReference type="GO" id="GO:0020037">
    <property type="term" value="F:heme binding"/>
    <property type="evidence" value="ECO:0007669"/>
    <property type="project" value="UniProtKB-UniRule"/>
</dbReference>
<feature type="binding site" evidence="1">
    <location>
        <position position="111"/>
    </location>
    <ligand>
        <name>substrate</name>
    </ligand>
</feature>
<comment type="caution">
    <text evidence="2">The sequence shown here is derived from an EMBL/GenBank/DDBJ whole genome shotgun (WGS) entry which is preliminary data.</text>
</comment>
<evidence type="ECO:0000313" key="2">
    <source>
        <dbReference type="EMBL" id="NIA67516.1"/>
    </source>
</evidence>
<comment type="caution">
    <text evidence="1">Lacks conserved residue(s) required for the propagation of feature annotation.</text>
</comment>
<comment type="function">
    <text evidence="1">Heme-dependent dioxygenase that catalyzes the oxidative cleavage of the L-tryptophan (L-Trp) pyrrole ring and converts L-tryptophan to N-formyl-L-kynurenine. Catalyzes the oxidative cleavage of the indole moiety.</text>
</comment>
<comment type="pathway">
    <text evidence="1">Amino-acid degradation; L-tryptophan degradation via kynurenine pathway; L-kynurenine from L-tryptophan: step 1/2.</text>
</comment>
<comment type="subunit">
    <text evidence="1">Homotetramer.</text>
</comment>
<name>A0A967C1N4_9PROT</name>
<evidence type="ECO:0000256" key="1">
    <source>
        <dbReference type="HAMAP-Rule" id="MF_01972"/>
    </source>
</evidence>
<keyword evidence="1" id="KW-0479">Metal-binding</keyword>
<dbReference type="GO" id="GO:0019441">
    <property type="term" value="P:L-tryptophan catabolic process to kynurenine"/>
    <property type="evidence" value="ECO:0007669"/>
    <property type="project" value="UniProtKB-UniRule"/>
</dbReference>
<dbReference type="PANTHER" id="PTHR10138:SF0">
    <property type="entry name" value="TRYPTOPHAN 2,3-DIOXYGENASE"/>
    <property type="match status" value="1"/>
</dbReference>
<dbReference type="InterPro" id="IPR037217">
    <property type="entry name" value="Trp/Indoleamine_2_3_dOase-like"/>
</dbReference>
<feature type="binding site" description="axial binding residue" evidence="1">
    <location>
        <position position="297"/>
    </location>
    <ligand>
        <name>heme</name>
        <dbReference type="ChEBI" id="CHEBI:30413"/>
    </ligand>
    <ligandPart>
        <name>Fe</name>
        <dbReference type="ChEBI" id="CHEBI:18248"/>
    </ligandPart>
</feature>
<dbReference type="InterPro" id="IPR004981">
    <property type="entry name" value="Trp_2_3_dOase"/>
</dbReference>
<keyword evidence="1" id="KW-0223">Dioxygenase</keyword>
<keyword evidence="1" id="KW-0823">Tryptophan catabolism</keyword>
<keyword evidence="1" id="KW-0408">Iron</keyword>
<protein>
    <recommendedName>
        <fullName evidence="1">Tryptophan 2,3-dioxygenase</fullName>
        <shortName evidence="1">TDO</shortName>
        <ecNumber evidence="1">1.13.11.11</ecNumber>
    </recommendedName>
    <alternativeName>
        <fullName evidence="1">Tryptamin 2,3-dioxygenase</fullName>
    </alternativeName>
    <alternativeName>
        <fullName evidence="1">Tryptophan oxygenase</fullName>
        <shortName evidence="1">TO</shortName>
        <shortName evidence="1">TRPO</shortName>
    </alternativeName>
    <alternativeName>
        <fullName evidence="1">Tryptophan pyrrolase</fullName>
    </alternativeName>
    <alternativeName>
        <fullName evidence="1">Tryptophanase</fullName>
    </alternativeName>
</protein>
<organism evidence="2 3">
    <name type="scientific">Pelagibius litoralis</name>
    <dbReference type="NCBI Taxonomy" id="374515"/>
    <lineage>
        <taxon>Bacteria</taxon>
        <taxon>Pseudomonadati</taxon>
        <taxon>Pseudomonadota</taxon>
        <taxon>Alphaproteobacteria</taxon>
        <taxon>Rhodospirillales</taxon>
        <taxon>Rhodovibrionaceae</taxon>
        <taxon>Pelagibius</taxon>
    </lineage>
</organism>
<keyword evidence="1" id="KW-0349">Heme</keyword>
<comment type="similarity">
    <text evidence="1">Belongs to the tryptophan 2,3-dioxygenase family.</text>
</comment>
<gene>
    <name evidence="1" type="primary">kynA</name>
    <name evidence="2" type="ORF">HBA54_02820</name>
</gene>
<dbReference type="RefSeq" id="WP_167221158.1">
    <property type="nucleotide sequence ID" value="NZ_JAAQPH010000002.1"/>
</dbReference>
<evidence type="ECO:0000313" key="3">
    <source>
        <dbReference type="Proteomes" id="UP000761264"/>
    </source>
</evidence>
<dbReference type="Gene3D" id="1.20.58.480">
    <property type="match status" value="1"/>
</dbReference>
<feature type="binding site" evidence="1">
    <location>
        <begin position="40"/>
        <end position="44"/>
    </location>
    <ligand>
        <name>substrate</name>
    </ligand>
</feature>
<dbReference type="AlphaFoldDB" id="A0A967C1N4"/>
<dbReference type="Gene3D" id="1.10.287.3810">
    <property type="match status" value="1"/>
</dbReference>
<proteinExistence type="inferred from homology"/>
<dbReference type="SUPFAM" id="SSF140959">
    <property type="entry name" value="Indolic compounds 2,3-dioxygenase-like"/>
    <property type="match status" value="1"/>
</dbReference>
<dbReference type="HAMAP" id="MF_01972">
    <property type="entry name" value="T23O"/>
    <property type="match status" value="1"/>
</dbReference>
<dbReference type="EMBL" id="JAAQPH010000002">
    <property type="protein sequence ID" value="NIA67516.1"/>
    <property type="molecule type" value="Genomic_DNA"/>
</dbReference>
<dbReference type="GO" id="GO:0046872">
    <property type="term" value="F:metal ion binding"/>
    <property type="evidence" value="ECO:0007669"/>
    <property type="project" value="UniProtKB-KW"/>
</dbReference>
<dbReference type="EC" id="1.13.11.11" evidence="1"/>